<comment type="subcellular location">
    <subcellularLocation>
        <location evidence="1">Cytoplasm</location>
        <location evidence="1">Myofibril</location>
        <location evidence="1">Sarcomere</location>
        <location evidence="1">Z line</location>
    </subcellularLocation>
    <subcellularLocation>
        <location evidence="2">Nucleus</location>
        <location evidence="2">Cajal body</location>
    </subcellularLocation>
    <subcellularLocation>
        <location evidence="8">Nucleus</location>
        <location evidence="8">Gem</location>
    </subcellularLocation>
</comment>
<dbReference type="Gene3D" id="3.40.190.10">
    <property type="entry name" value="Periplasmic binding protein-like II"/>
    <property type="match status" value="1"/>
</dbReference>
<dbReference type="PROSITE" id="PS50304">
    <property type="entry name" value="TUDOR"/>
    <property type="match status" value="1"/>
</dbReference>
<dbReference type="CDD" id="cd20398">
    <property type="entry name" value="Tudor_SMN"/>
    <property type="match status" value="1"/>
</dbReference>
<dbReference type="GeneID" id="100375614"/>
<keyword evidence="5" id="KW-0507">mRNA processing</keyword>
<evidence type="ECO:0000256" key="2">
    <source>
        <dbReference type="ARBA" id="ARBA00004408"/>
    </source>
</evidence>
<dbReference type="Gene3D" id="2.30.30.140">
    <property type="match status" value="1"/>
</dbReference>
<feature type="region of interest" description="Disordered" evidence="9">
    <location>
        <begin position="284"/>
        <end position="320"/>
    </location>
</feature>
<dbReference type="Proteomes" id="UP000694865">
    <property type="component" value="Unplaced"/>
</dbReference>
<feature type="compositionally biased region" description="Polar residues" evidence="9">
    <location>
        <begin position="286"/>
        <end position="303"/>
    </location>
</feature>
<dbReference type="InterPro" id="IPR047298">
    <property type="entry name" value="Tudor_SMN_eumet"/>
</dbReference>
<dbReference type="InterPro" id="IPR002999">
    <property type="entry name" value="Tudor"/>
</dbReference>
<evidence type="ECO:0000259" key="10">
    <source>
        <dbReference type="PROSITE" id="PS50304"/>
    </source>
</evidence>
<dbReference type="RefSeq" id="XP_002733221.2">
    <property type="nucleotide sequence ID" value="XM_002733175.2"/>
</dbReference>
<keyword evidence="4" id="KW-0963">Cytoplasm</keyword>
<protein>
    <submittedName>
        <fullName evidence="12">Survival motor neuron protein-like</fullName>
    </submittedName>
</protein>
<evidence type="ECO:0000256" key="4">
    <source>
        <dbReference type="ARBA" id="ARBA00022490"/>
    </source>
</evidence>
<dbReference type="InterPro" id="IPR040424">
    <property type="entry name" value="Smn1"/>
</dbReference>
<organism evidence="11 12">
    <name type="scientific">Saccoglossus kowalevskii</name>
    <name type="common">Acorn worm</name>
    <dbReference type="NCBI Taxonomy" id="10224"/>
    <lineage>
        <taxon>Eukaryota</taxon>
        <taxon>Metazoa</taxon>
        <taxon>Hemichordata</taxon>
        <taxon>Enteropneusta</taxon>
        <taxon>Harrimaniidae</taxon>
        <taxon>Saccoglossus</taxon>
    </lineage>
</organism>
<evidence type="ECO:0000313" key="11">
    <source>
        <dbReference type="Proteomes" id="UP000694865"/>
    </source>
</evidence>
<dbReference type="Pfam" id="PF20635">
    <property type="entry name" value="SMN_YG-box"/>
    <property type="match status" value="1"/>
</dbReference>
<dbReference type="CDD" id="cd22851">
    <property type="entry name" value="SMN_N"/>
    <property type="match status" value="1"/>
</dbReference>
<evidence type="ECO:0000256" key="6">
    <source>
        <dbReference type="ARBA" id="ARBA00023187"/>
    </source>
</evidence>
<dbReference type="InterPro" id="IPR049481">
    <property type="entry name" value="SMN_G2-BD"/>
</dbReference>
<keyword evidence="6" id="KW-0508">mRNA splicing</keyword>
<dbReference type="SUPFAM" id="SSF63748">
    <property type="entry name" value="Tudor/PWWP/MBT"/>
    <property type="match status" value="1"/>
</dbReference>
<comment type="similarity">
    <text evidence="3">Belongs to the SMN family.</text>
</comment>
<dbReference type="InterPro" id="IPR047313">
    <property type="entry name" value="SMN_C"/>
</dbReference>
<keyword evidence="7" id="KW-0539">Nucleus</keyword>
<keyword evidence="11" id="KW-1185">Reference proteome</keyword>
<gene>
    <name evidence="12" type="primary">LOC100375614</name>
</gene>
<feature type="compositionally biased region" description="Polar residues" evidence="9">
    <location>
        <begin position="311"/>
        <end position="320"/>
    </location>
</feature>
<reference evidence="12" key="1">
    <citation type="submission" date="2025-08" db="UniProtKB">
        <authorList>
            <consortium name="RefSeq"/>
        </authorList>
    </citation>
    <scope>IDENTIFICATION</scope>
    <source>
        <tissue evidence="12">Testes</tissue>
    </source>
</reference>
<evidence type="ECO:0000256" key="8">
    <source>
        <dbReference type="ARBA" id="ARBA00034695"/>
    </source>
</evidence>
<dbReference type="CDD" id="cd22852">
    <property type="entry name" value="SMN_C"/>
    <property type="match status" value="1"/>
</dbReference>
<sequence length="320" mass="36475">MLTRRSNMAASSEGVVFRNDKSEESDIWDDEALIKAYDKAVKAVKDEIINDSSKDIQSNPDTGCEKRIRKKKSNRDKKLRKKKIKSKWHVGDRCRAVYSEDGIIYDAVIKSIDRDNNRCWILYTGYGNEEEIDINDLLHPEYEVDSRHDNLQENGYDSHQSMDCNEFGQSPAHPTSTWHNYPGNSRFSHPPPPPPRIPPHFNPMNPVNNPYYNFFPTGYQTMHPWFGAAMHPGSTPPRIPPIPPPPPITQDATAGDEDALFSMLISWYMSGYHTGYYQGLKASRGESLQNTPQRNESPVPTTSRQEHQQGEHSFTSPAAR</sequence>
<proteinExistence type="inferred from homology"/>
<evidence type="ECO:0000256" key="9">
    <source>
        <dbReference type="SAM" id="MobiDB-lite"/>
    </source>
</evidence>
<evidence type="ECO:0000256" key="1">
    <source>
        <dbReference type="ARBA" id="ARBA00004216"/>
    </source>
</evidence>
<feature type="domain" description="Tudor" evidence="10">
    <location>
        <begin position="87"/>
        <end position="147"/>
    </location>
</feature>
<evidence type="ECO:0000256" key="7">
    <source>
        <dbReference type="ARBA" id="ARBA00023242"/>
    </source>
</evidence>
<evidence type="ECO:0000256" key="5">
    <source>
        <dbReference type="ARBA" id="ARBA00022664"/>
    </source>
</evidence>
<dbReference type="InterPro" id="IPR010304">
    <property type="entry name" value="SMN_Tudor"/>
</dbReference>
<dbReference type="SMART" id="SM00333">
    <property type="entry name" value="TUDOR"/>
    <property type="match status" value="1"/>
</dbReference>
<accession>A0ABM0GMI8</accession>
<name>A0ABM0GMI8_SACKO</name>
<dbReference type="Pfam" id="PF06003">
    <property type="entry name" value="SMN_Tudor"/>
    <property type="match status" value="1"/>
</dbReference>
<evidence type="ECO:0000313" key="12">
    <source>
        <dbReference type="RefSeq" id="XP_002733221.2"/>
    </source>
</evidence>
<evidence type="ECO:0000256" key="3">
    <source>
        <dbReference type="ARBA" id="ARBA00005371"/>
    </source>
</evidence>
<dbReference type="PANTHER" id="PTHR39267">
    <property type="entry name" value="SURVIVAL MOTOR NEURON-LIKE PROTEIN 1"/>
    <property type="match status" value="1"/>
</dbReference>
<dbReference type="Pfam" id="PF20636">
    <property type="entry name" value="SMN_G2-BD"/>
    <property type="match status" value="1"/>
</dbReference>
<dbReference type="PANTHER" id="PTHR39267:SF1">
    <property type="entry name" value="SURVIVAL MOTOR NEURON PROTEIN"/>
    <property type="match status" value="1"/>
</dbReference>